<protein>
    <submittedName>
        <fullName evidence="1">Uncharacterized protein</fullName>
    </submittedName>
</protein>
<reference evidence="1 2" key="1">
    <citation type="submission" date="2019-08" db="EMBL/GenBank/DDBJ databases">
        <title>Bradyrhizobium hipponensis sp. nov., a rhizobium isolated from a Lupinus angustifolius root nodule in Tunisia.</title>
        <authorList>
            <person name="Off K."/>
            <person name="Rejili M."/>
            <person name="Mars M."/>
            <person name="Brachmann A."/>
            <person name="Marin M."/>
        </authorList>
    </citation>
    <scope>NUCLEOTIDE SEQUENCE [LARGE SCALE GENOMIC DNA]</scope>
    <source>
        <strain evidence="1 2">CTAW11</strain>
    </source>
</reference>
<dbReference type="PROSITE" id="PS51257">
    <property type="entry name" value="PROKAR_LIPOPROTEIN"/>
    <property type="match status" value="1"/>
</dbReference>
<keyword evidence="2" id="KW-1185">Reference proteome</keyword>
<accession>A0A5S4VY17</accession>
<evidence type="ECO:0000313" key="1">
    <source>
        <dbReference type="EMBL" id="TYL70146.1"/>
    </source>
</evidence>
<dbReference type="EMBL" id="VSSR01000146">
    <property type="protein sequence ID" value="TYL70146.1"/>
    <property type="molecule type" value="Genomic_DNA"/>
</dbReference>
<evidence type="ECO:0000313" key="2">
    <source>
        <dbReference type="Proteomes" id="UP000324853"/>
    </source>
</evidence>
<organism evidence="1 2">
    <name type="scientific">Bradyrhizobium cytisi</name>
    <dbReference type="NCBI Taxonomy" id="515489"/>
    <lineage>
        <taxon>Bacteria</taxon>
        <taxon>Pseudomonadati</taxon>
        <taxon>Pseudomonadota</taxon>
        <taxon>Alphaproteobacteria</taxon>
        <taxon>Hyphomicrobiales</taxon>
        <taxon>Nitrobacteraceae</taxon>
        <taxon>Bradyrhizobium</taxon>
    </lineage>
</organism>
<comment type="caution">
    <text evidence="1">The sequence shown here is derived from an EMBL/GenBank/DDBJ whole genome shotgun (WGS) entry which is preliminary data.</text>
</comment>
<sequence>MTRLGSRLPTVRPLLTTTLTLVFLSCTALGSTLARAEGGGHLRAGHLFLSRAVYDGNAVSITAGVTQLPPNCTAGKCAPANAGSTYPRVFNNDKVDASFGVTAKIVLDELKRNGEHVQSLEVPNSTGRGVTANSDQMVTSFPSKSEIALNLSLDRRFVSFMGYLAPVGAIDVSNSNTPAVFDQTNPVTASDFRVVATVDENGSFRFTKTNAYSGNNGRAAILNDKQGANVFYTVGNAGNSQPNGIIIAAGAKVV</sequence>
<dbReference type="AlphaFoldDB" id="A0A5S4VY17"/>
<proteinExistence type="predicted"/>
<dbReference type="OrthoDB" id="105800at2"/>
<name>A0A5S4VY17_9BRAD</name>
<dbReference type="RefSeq" id="WP_148756701.1">
    <property type="nucleotide sequence ID" value="NZ_VSSR01000146.1"/>
</dbReference>
<gene>
    <name evidence="1" type="ORF">FXB38_41980</name>
</gene>
<dbReference type="Proteomes" id="UP000324853">
    <property type="component" value="Unassembled WGS sequence"/>
</dbReference>